<proteinExistence type="predicted"/>
<evidence type="ECO:0000256" key="1">
    <source>
        <dbReference type="ARBA" id="ARBA00022491"/>
    </source>
</evidence>
<dbReference type="PANTHER" id="PTHR43479">
    <property type="entry name" value="ACREF/ENVCD OPERON REPRESSOR-RELATED"/>
    <property type="match status" value="1"/>
</dbReference>
<evidence type="ECO:0000313" key="7">
    <source>
        <dbReference type="Proteomes" id="UP001211894"/>
    </source>
</evidence>
<dbReference type="Gene3D" id="1.10.357.10">
    <property type="entry name" value="Tetracycline Repressor, domain 2"/>
    <property type="match status" value="1"/>
</dbReference>
<sequence>MNEKKLAIIKAAKKLFTEKGYHNVSMQAIAEACKISKASIYKLFQSKEDLLLALTNFRKEEMLKKGAKINADSSLSPREKLTKKIALEIMEFKENRQWVHLMSDDGSFPNTKVFKKHLRQTKSMIICWHKDSIIQAYGDKVKPFIWDLVMIFHGLMREFYFLVTVKKTKPDIDAIPHFILTVLDLYVEKSIGQKSLLNEEMIASYNSSITPHYPQKEELLASHLQQMKGLITSHVNHKDLLSTVALLEEELFAEEPRMFLIEALLNYLEKIKELQKEISQMKTILRGDVQ</sequence>
<dbReference type="Proteomes" id="UP001211894">
    <property type="component" value="Unassembled WGS sequence"/>
</dbReference>
<evidence type="ECO:0000259" key="5">
    <source>
        <dbReference type="PROSITE" id="PS50977"/>
    </source>
</evidence>
<keyword evidence="7" id="KW-1185">Reference proteome</keyword>
<dbReference type="Pfam" id="PF00440">
    <property type="entry name" value="TetR_N"/>
    <property type="match status" value="1"/>
</dbReference>
<gene>
    <name evidence="6" type="ORF">PJ311_07650</name>
</gene>
<accession>A0ABT4X421</accession>
<dbReference type="PROSITE" id="PS50977">
    <property type="entry name" value="HTH_TETR_2"/>
    <property type="match status" value="1"/>
</dbReference>
<keyword evidence="1" id="KW-0678">Repressor</keyword>
<dbReference type="EMBL" id="JAQKAB010000004">
    <property type="protein sequence ID" value="MDA7026489.1"/>
    <property type="molecule type" value="Genomic_DNA"/>
</dbReference>
<comment type="caution">
    <text evidence="6">The sequence shown here is derived from an EMBL/GenBank/DDBJ whole genome shotgun (WGS) entry which is preliminary data.</text>
</comment>
<keyword evidence="2 3" id="KW-0238">DNA-binding</keyword>
<name>A0ABT4X421_9BACI</name>
<evidence type="ECO:0000256" key="2">
    <source>
        <dbReference type="ARBA" id="ARBA00023125"/>
    </source>
</evidence>
<feature type="domain" description="HTH tetR-type" evidence="5">
    <location>
        <begin position="2"/>
        <end position="62"/>
    </location>
</feature>
<dbReference type="InterPro" id="IPR009057">
    <property type="entry name" value="Homeodomain-like_sf"/>
</dbReference>
<evidence type="ECO:0000313" key="6">
    <source>
        <dbReference type="EMBL" id="MDA7026489.1"/>
    </source>
</evidence>
<dbReference type="InterPro" id="IPR001647">
    <property type="entry name" value="HTH_TetR"/>
</dbReference>
<organism evidence="6 7">
    <name type="scientific">Bacillus changyiensis</name>
    <dbReference type="NCBI Taxonomy" id="3004103"/>
    <lineage>
        <taxon>Bacteria</taxon>
        <taxon>Bacillati</taxon>
        <taxon>Bacillota</taxon>
        <taxon>Bacilli</taxon>
        <taxon>Bacillales</taxon>
        <taxon>Bacillaceae</taxon>
        <taxon>Bacillus</taxon>
    </lineage>
</organism>
<evidence type="ECO:0000256" key="4">
    <source>
        <dbReference type="SAM" id="Coils"/>
    </source>
</evidence>
<dbReference type="PRINTS" id="PR00455">
    <property type="entry name" value="HTHTETR"/>
</dbReference>
<dbReference type="PANTHER" id="PTHR43479:SF22">
    <property type="entry name" value="TRANSCRIPTIONAL REGULATOR, TETR FAMILY"/>
    <property type="match status" value="1"/>
</dbReference>
<feature type="DNA-binding region" description="H-T-H motif" evidence="3">
    <location>
        <begin position="25"/>
        <end position="44"/>
    </location>
</feature>
<feature type="coiled-coil region" evidence="4">
    <location>
        <begin position="257"/>
        <end position="284"/>
    </location>
</feature>
<keyword evidence="4" id="KW-0175">Coiled coil</keyword>
<protein>
    <submittedName>
        <fullName evidence="6">TetR/AcrR family transcriptional regulator</fullName>
    </submittedName>
</protein>
<reference evidence="6 7" key="1">
    <citation type="submission" date="2023-01" db="EMBL/GenBank/DDBJ databases">
        <title>Bacillus changyiensis sp. nov., isolated from a coastal deposit.</title>
        <authorList>
            <person name="Xiao G."/>
            <person name="Lai Q."/>
            <person name="Hu Z."/>
            <person name="Shao Z."/>
        </authorList>
    </citation>
    <scope>NUCLEOTIDE SEQUENCE [LARGE SCALE GENOMIC DNA]</scope>
    <source>
        <strain evidence="6 7">CLL-7-23</strain>
    </source>
</reference>
<evidence type="ECO:0000256" key="3">
    <source>
        <dbReference type="PROSITE-ProRule" id="PRU00335"/>
    </source>
</evidence>
<dbReference type="InterPro" id="IPR050624">
    <property type="entry name" value="HTH-type_Tx_Regulator"/>
</dbReference>
<dbReference type="RefSeq" id="WP_271340346.1">
    <property type="nucleotide sequence ID" value="NZ_JAQKAB010000004.1"/>
</dbReference>
<dbReference type="SUPFAM" id="SSF46689">
    <property type="entry name" value="Homeodomain-like"/>
    <property type="match status" value="1"/>
</dbReference>